<dbReference type="InParanoid" id="A0A165C597"/>
<dbReference type="PANTHER" id="PTHR10098:SF106">
    <property type="entry name" value="TETRATRICOPEPTIDE REPEAT PROTEIN 28-LIKE PROTEIN"/>
    <property type="match status" value="1"/>
</dbReference>
<dbReference type="Proteomes" id="UP000076842">
    <property type="component" value="Unassembled WGS sequence"/>
</dbReference>
<evidence type="ECO:0000313" key="2">
    <source>
        <dbReference type="EMBL" id="KZT50258.1"/>
    </source>
</evidence>
<dbReference type="InterPro" id="IPR002182">
    <property type="entry name" value="NB-ARC"/>
</dbReference>
<evidence type="ECO:0000259" key="1">
    <source>
        <dbReference type="Pfam" id="PF00931"/>
    </source>
</evidence>
<dbReference type="SUPFAM" id="SSF48452">
    <property type="entry name" value="TPR-like"/>
    <property type="match status" value="3"/>
</dbReference>
<protein>
    <submittedName>
        <fullName evidence="2">TPR-like protein</fullName>
    </submittedName>
</protein>
<keyword evidence="3" id="KW-1185">Reference proteome</keyword>
<name>A0A165C597_9BASI</name>
<dbReference type="Gene3D" id="1.25.40.10">
    <property type="entry name" value="Tetratricopeptide repeat domain"/>
    <property type="match status" value="2"/>
</dbReference>
<dbReference type="InterPro" id="IPR011990">
    <property type="entry name" value="TPR-like_helical_dom_sf"/>
</dbReference>
<dbReference type="GO" id="GO:0043531">
    <property type="term" value="F:ADP binding"/>
    <property type="evidence" value="ECO:0007669"/>
    <property type="project" value="InterPro"/>
</dbReference>
<dbReference type="AlphaFoldDB" id="A0A165C597"/>
<dbReference type="Pfam" id="PF00931">
    <property type="entry name" value="NB-ARC"/>
    <property type="match status" value="1"/>
</dbReference>
<proteinExistence type="predicted"/>
<reference evidence="2 3" key="1">
    <citation type="journal article" date="2016" name="Mol. Biol. Evol.">
        <title>Comparative Genomics of Early-Diverging Mushroom-Forming Fungi Provides Insights into the Origins of Lignocellulose Decay Capabilities.</title>
        <authorList>
            <person name="Nagy L.G."/>
            <person name="Riley R."/>
            <person name="Tritt A."/>
            <person name="Adam C."/>
            <person name="Daum C."/>
            <person name="Floudas D."/>
            <person name="Sun H."/>
            <person name="Yadav J.S."/>
            <person name="Pangilinan J."/>
            <person name="Larsson K.H."/>
            <person name="Matsuura K."/>
            <person name="Barry K."/>
            <person name="Labutti K."/>
            <person name="Kuo R."/>
            <person name="Ohm R.A."/>
            <person name="Bhattacharya S.S."/>
            <person name="Shirouzu T."/>
            <person name="Yoshinaga Y."/>
            <person name="Martin F.M."/>
            <person name="Grigoriev I.V."/>
            <person name="Hibbett D.S."/>
        </authorList>
    </citation>
    <scope>NUCLEOTIDE SEQUENCE [LARGE SCALE GENOMIC DNA]</scope>
    <source>
        <strain evidence="2 3">HHB12733</strain>
    </source>
</reference>
<accession>A0A165C597</accession>
<dbReference type="PANTHER" id="PTHR10098">
    <property type="entry name" value="RAPSYN-RELATED"/>
    <property type="match status" value="1"/>
</dbReference>
<feature type="domain" description="NB-ARC" evidence="1">
    <location>
        <begin position="180"/>
        <end position="231"/>
    </location>
</feature>
<dbReference type="Gene3D" id="3.40.50.300">
    <property type="entry name" value="P-loop containing nucleotide triphosphate hydrolases"/>
    <property type="match status" value="1"/>
</dbReference>
<dbReference type="SUPFAM" id="SSF52540">
    <property type="entry name" value="P-loop containing nucleoside triphosphate hydrolases"/>
    <property type="match status" value="1"/>
</dbReference>
<dbReference type="EMBL" id="KV424200">
    <property type="protein sequence ID" value="KZT50258.1"/>
    <property type="molecule type" value="Genomic_DNA"/>
</dbReference>
<sequence>MSTSSSKPGSGSALASLTAALSKLKVGTKALVDPVKSAAVELALEVTGLHTDIAEDRKEYHELLGTLDFLTTQVLDALPPEGTINDPATREAIETLKDRAVCSVKLALSSEGQEGEGNLIRLASRSLDTLRQKLDRQSMRFTLSVAARYINDGAFRPNISSDRARLNPPPKPAIFCGRDEILESLVELLLNDETCRLSLLGTGGIGKTSLAAAILHDERVTEKFDPNIFFLSCEALVSASGIVLALGLAMERLAEAKATLEKLGDRWSAGLCDQSIGDVLYILNRYGPAMRKYEEAKAAFAEYGDRRSTAYCNKRMGDVLCIVNRYSEGMEKFKEAEATFTSIGDRRNVVLCNQSMGDALRMLHRHPEAVEKLQKAKTTFQHIGDRRSAAECKRILNVLRMLRRDSDAMEMLEEAKETFDSLGDRRGAAQCDKSMGDVLHMLNRFVNAMEKFEEAKATFDSLGDRRYVALCDKTTTANILQKLGRSSEAIVKLGEAKATFDDIGDRRSGAQCKKTMGDVLHALYRYSGAMENFEEAKATFNDIGDRQSLSGGLG</sequence>
<dbReference type="STRING" id="1353952.A0A165C597"/>
<dbReference type="OrthoDB" id="3064467at2759"/>
<organism evidence="2 3">
    <name type="scientific">Calocera cornea HHB12733</name>
    <dbReference type="NCBI Taxonomy" id="1353952"/>
    <lineage>
        <taxon>Eukaryota</taxon>
        <taxon>Fungi</taxon>
        <taxon>Dikarya</taxon>
        <taxon>Basidiomycota</taxon>
        <taxon>Agaricomycotina</taxon>
        <taxon>Dacrymycetes</taxon>
        <taxon>Dacrymycetales</taxon>
        <taxon>Dacrymycetaceae</taxon>
        <taxon>Calocera</taxon>
    </lineage>
</organism>
<dbReference type="InterPro" id="IPR027417">
    <property type="entry name" value="P-loop_NTPase"/>
</dbReference>
<gene>
    <name evidence="2" type="ORF">CALCODRAFT_488848</name>
</gene>
<evidence type="ECO:0000313" key="3">
    <source>
        <dbReference type="Proteomes" id="UP000076842"/>
    </source>
</evidence>